<dbReference type="Gene3D" id="3.90.226.10">
    <property type="entry name" value="2-enoyl-CoA Hydratase, Chain A, domain 1"/>
    <property type="match status" value="1"/>
</dbReference>
<dbReference type="GO" id="GO:0005829">
    <property type="term" value="C:cytosol"/>
    <property type="evidence" value="ECO:0007669"/>
    <property type="project" value="TreeGrafter"/>
</dbReference>
<dbReference type="PANTHER" id="PTHR43176:SF3">
    <property type="entry name" value="3-HYDROXYISOBUTYRYL-COA HYDROLASE, MITOCHONDRIAL"/>
    <property type="match status" value="1"/>
</dbReference>
<protein>
    <recommendedName>
        <fullName evidence="2">3-hydroxyisobutyryl-CoA hydrolase</fullName>
        <ecNumber evidence="2">3.1.2.4</ecNumber>
    </recommendedName>
</protein>
<evidence type="ECO:0000259" key="4">
    <source>
        <dbReference type="Pfam" id="PF16113"/>
    </source>
</evidence>
<name>A0A3E0H481_9GAMM</name>
<evidence type="ECO:0000313" key="5">
    <source>
        <dbReference type="EMBL" id="REH37866.1"/>
    </source>
</evidence>
<dbReference type="Proteomes" id="UP000256774">
    <property type="component" value="Unassembled WGS sequence"/>
</dbReference>
<evidence type="ECO:0000256" key="2">
    <source>
        <dbReference type="ARBA" id="ARBA00011915"/>
    </source>
</evidence>
<evidence type="ECO:0000313" key="6">
    <source>
        <dbReference type="Proteomes" id="UP000256774"/>
    </source>
</evidence>
<dbReference type="CDD" id="cd06558">
    <property type="entry name" value="crotonase-like"/>
    <property type="match status" value="1"/>
</dbReference>
<evidence type="ECO:0000256" key="3">
    <source>
        <dbReference type="ARBA" id="ARBA00022801"/>
    </source>
</evidence>
<gene>
    <name evidence="5" type="ORF">DFR26_1650</name>
</gene>
<keyword evidence="6" id="KW-1185">Reference proteome</keyword>
<dbReference type="AlphaFoldDB" id="A0A3E0H481"/>
<comment type="caution">
    <text evidence="5">The sequence shown here is derived from an EMBL/GenBank/DDBJ whole genome shotgun (WGS) entry which is preliminary data.</text>
</comment>
<reference evidence="5 6" key="1">
    <citation type="submission" date="2018-08" db="EMBL/GenBank/DDBJ databases">
        <title>Genomic Encyclopedia of Type Strains, Phase IV (KMG-IV): sequencing the most valuable type-strain genomes for metagenomic binning, comparative biology and taxonomic classification.</title>
        <authorList>
            <person name="Goeker M."/>
        </authorList>
    </citation>
    <scope>NUCLEOTIDE SEQUENCE [LARGE SCALE GENOMIC DNA]</scope>
    <source>
        <strain evidence="5 6">DSM 26022</strain>
    </source>
</reference>
<sequence length="366" mass="39649">MSASPVVFDTLAMVDGQYLGIATLDSERSLNALTLAMVEALLPQLEQWANDARIAMVLLRGRGDRAFCAGGDVRDLTQAARTGEGDPMAPAHFFAREYRLDYYIHQYAKPLLVWGNGVVMGGGMGLFAGARYRVVTETSRLAMPEIGIGLYPDVGGSYILSRLVGRVGLFLGLGASQINAADALHLGLATHAVASTQWQALLDALQQLSGESVSQDIEAVLAQLALSELPAPQVEPRREAIESLCAHEQLSALDAAWRAQDLPEDSWLAKAISTYRTGSPTSAALVWRQWHNSRDLSLLEVFRQEWIISTQCALHADFPEGVRALLVDKDHSPRWQPATLAEVSAEHIAAHYALPAGMSQPLADLS</sequence>
<dbReference type="EC" id="3.1.2.4" evidence="2"/>
<dbReference type="InterPro" id="IPR029045">
    <property type="entry name" value="ClpP/crotonase-like_dom_sf"/>
</dbReference>
<dbReference type="Pfam" id="PF16113">
    <property type="entry name" value="ECH_2"/>
    <property type="match status" value="1"/>
</dbReference>
<dbReference type="PANTHER" id="PTHR43176">
    <property type="entry name" value="3-HYDROXYISOBUTYRYL-COA HYDROLASE-RELATED"/>
    <property type="match status" value="1"/>
</dbReference>
<dbReference type="InterPro" id="IPR032259">
    <property type="entry name" value="HIBYL-CoA-H"/>
</dbReference>
<dbReference type="SUPFAM" id="SSF52096">
    <property type="entry name" value="ClpP/crotonase"/>
    <property type="match status" value="1"/>
</dbReference>
<dbReference type="OrthoDB" id="9790967at2"/>
<keyword evidence="3" id="KW-0378">Hydrolase</keyword>
<evidence type="ECO:0000256" key="1">
    <source>
        <dbReference type="ARBA" id="ARBA00001709"/>
    </source>
</evidence>
<organism evidence="5 6">
    <name type="scientific">Paraperlucidibaca baekdonensis</name>
    <dbReference type="NCBI Taxonomy" id="748120"/>
    <lineage>
        <taxon>Bacteria</taxon>
        <taxon>Pseudomonadati</taxon>
        <taxon>Pseudomonadota</taxon>
        <taxon>Gammaproteobacteria</taxon>
        <taxon>Moraxellales</taxon>
        <taxon>Moraxellaceae</taxon>
        <taxon>Paraperlucidibaca</taxon>
    </lineage>
</organism>
<dbReference type="EMBL" id="QUNR01000003">
    <property type="protein sequence ID" value="REH37866.1"/>
    <property type="molecule type" value="Genomic_DNA"/>
</dbReference>
<comment type="catalytic activity">
    <reaction evidence="1">
        <text>3-hydroxy-2-methylpropanoyl-CoA + H2O = 3-hydroxy-2-methylpropanoate + CoA + H(+)</text>
        <dbReference type="Rhea" id="RHEA:20888"/>
        <dbReference type="ChEBI" id="CHEBI:11805"/>
        <dbReference type="ChEBI" id="CHEBI:15377"/>
        <dbReference type="ChEBI" id="CHEBI:15378"/>
        <dbReference type="ChEBI" id="CHEBI:57287"/>
        <dbReference type="ChEBI" id="CHEBI:57340"/>
        <dbReference type="EC" id="3.1.2.4"/>
    </reaction>
</comment>
<dbReference type="NCBIfam" id="NF004127">
    <property type="entry name" value="PRK05617.1"/>
    <property type="match status" value="1"/>
</dbReference>
<dbReference type="InterPro" id="IPR045004">
    <property type="entry name" value="ECH_dom"/>
</dbReference>
<dbReference type="GO" id="GO:0006574">
    <property type="term" value="P:L-valine catabolic process"/>
    <property type="evidence" value="ECO:0007669"/>
    <property type="project" value="TreeGrafter"/>
</dbReference>
<dbReference type="GO" id="GO:0003860">
    <property type="term" value="F:3-hydroxyisobutyryl-CoA hydrolase activity"/>
    <property type="evidence" value="ECO:0007669"/>
    <property type="project" value="UniProtKB-EC"/>
</dbReference>
<proteinExistence type="predicted"/>
<dbReference type="RefSeq" id="WP_116208465.1">
    <property type="nucleotide sequence ID" value="NZ_QUNR01000003.1"/>
</dbReference>
<feature type="domain" description="Enoyl-CoA hydratase/isomerase" evidence="4">
    <location>
        <begin position="20"/>
        <end position="351"/>
    </location>
</feature>
<accession>A0A3E0H481</accession>